<evidence type="ECO:0000256" key="2">
    <source>
        <dbReference type="SAM" id="Phobius"/>
    </source>
</evidence>
<evidence type="ECO:0000256" key="1">
    <source>
        <dbReference type="SAM" id="Coils"/>
    </source>
</evidence>
<gene>
    <name evidence="3" type="primary">orf126b</name>
</gene>
<keyword evidence="2" id="KW-1133">Transmembrane helix</keyword>
<feature type="transmembrane region" description="Helical" evidence="2">
    <location>
        <begin position="61"/>
        <end position="83"/>
    </location>
</feature>
<name>A0A8F0WFR2_9STRA</name>
<organism evidence="3">
    <name type="scientific">Nitzschia supralitorea</name>
    <dbReference type="NCBI Taxonomy" id="303403"/>
    <lineage>
        <taxon>Eukaryota</taxon>
        <taxon>Sar</taxon>
        <taxon>Stramenopiles</taxon>
        <taxon>Ochrophyta</taxon>
        <taxon>Bacillariophyta</taxon>
        <taxon>Bacillariophyceae</taxon>
        <taxon>Bacillariophycidae</taxon>
        <taxon>Bacillariales</taxon>
        <taxon>Bacillariaceae</taxon>
        <taxon>Nitzschia</taxon>
    </lineage>
</organism>
<reference evidence="3" key="1">
    <citation type="journal article" date="2021" name="Ecol Indic">
        <title>Morphological and molecular identification reveals that waters from an isolated oasis in Tamanrasset (extreme South of Algerian Sahara) are colonized by opportunistic and pollution-tolerant diatom species.</title>
        <authorList>
            <person name="Gastineau R."/>
            <person name="Hamedi C."/>
            <person name="Baba Hamed M.B."/>
            <person name="Abi-Ayad S.-M.E.-A."/>
            <person name="Bak M."/>
            <person name="Lemieux C."/>
            <person name="Turmel M."/>
            <person name="Dobosz S."/>
            <person name="Wrobel R.J."/>
            <person name="Kierzek A."/>
            <person name="Lange-Bertalot H."/>
            <person name="Witkowski A."/>
        </authorList>
    </citation>
    <scope>NUCLEOTIDE SEQUENCE</scope>
    <source>
        <strain evidence="3">SZCZR1828</strain>
    </source>
</reference>
<feature type="coiled-coil region" evidence="1">
    <location>
        <begin position="31"/>
        <end position="58"/>
    </location>
</feature>
<keyword evidence="1" id="KW-0175">Coiled coil</keyword>
<dbReference type="AlphaFoldDB" id="A0A8F0WFR2"/>
<keyword evidence="3" id="KW-0934">Plastid</keyword>
<feature type="transmembrane region" description="Helical" evidence="2">
    <location>
        <begin position="12"/>
        <end position="31"/>
    </location>
</feature>
<protein>
    <submittedName>
        <fullName evidence="3">Uncharacterized protein</fullName>
    </submittedName>
</protein>
<evidence type="ECO:0000313" key="3">
    <source>
        <dbReference type="EMBL" id="QWM93173.1"/>
    </source>
</evidence>
<sequence>MFVVQISKGRLLFVNEYWVFIPVVLGFNYLLARKRISRKKQIKELQNLREQVQKYKRQEKIIGIVYLASGLSAISSLSIVSYMCMFRGGQNVIDVDYLDCGIEMGLRYVDNDRLRKIIHHLYKHKR</sequence>
<proteinExistence type="predicted"/>
<accession>A0A8F0WFR2</accession>
<dbReference type="GeneID" id="67123220"/>
<keyword evidence="2" id="KW-0812">Transmembrane</keyword>
<keyword evidence="2" id="KW-0472">Membrane</keyword>
<keyword evidence="3" id="KW-0150">Chloroplast</keyword>
<geneLocation type="chloroplast" evidence="3"/>
<dbReference type="RefSeq" id="YP_010133683.1">
    <property type="nucleotide sequence ID" value="NC_056787.1"/>
</dbReference>
<dbReference type="EMBL" id="MT383638">
    <property type="protein sequence ID" value="QWM93173.1"/>
    <property type="molecule type" value="Genomic_DNA"/>
</dbReference>